<feature type="domain" description="TcaA second" evidence="15">
    <location>
        <begin position="99"/>
        <end position="194"/>
    </location>
</feature>
<gene>
    <name evidence="18" type="ORF">WY13_01118</name>
</gene>
<dbReference type="PIRSF" id="PIRSF032522">
    <property type="entry name" value="TcaA"/>
    <property type="match status" value="1"/>
</dbReference>
<organism evidence="18 19">
    <name type="scientific">Clostridium ljungdahlii</name>
    <dbReference type="NCBI Taxonomy" id="1538"/>
    <lineage>
        <taxon>Bacteria</taxon>
        <taxon>Bacillati</taxon>
        <taxon>Bacillota</taxon>
        <taxon>Clostridia</taxon>
        <taxon>Eubacteriales</taxon>
        <taxon>Clostridiaceae</taxon>
        <taxon>Clostridium</taxon>
    </lineage>
</organism>
<dbReference type="OrthoDB" id="1714200at2"/>
<dbReference type="InterPro" id="IPR054528">
    <property type="entry name" value="TcaA_5th"/>
</dbReference>
<dbReference type="RefSeq" id="WP_063554685.1">
    <property type="nucleotide sequence ID" value="NZ_LITT01000011.1"/>
</dbReference>
<comment type="caution">
    <text evidence="18">The sequence shown here is derived from an EMBL/GenBank/DDBJ whole genome shotgun (WGS) entry which is preliminary data.</text>
</comment>
<comment type="subcellular location">
    <subcellularLocation>
        <location evidence="1">Cell membrane</location>
        <topology evidence="1">Single-pass membrane protein</topology>
    </subcellularLocation>
</comment>
<comment type="similarity">
    <text evidence="2">Belongs to the TcaA family.</text>
</comment>
<reference evidence="18 19" key="1">
    <citation type="journal article" date="2015" name="Biotechnol. Bioeng.">
        <title>Genome sequence and phenotypic characterization of Caulobacter segnis.</title>
        <authorList>
            <person name="Patel S."/>
            <person name="Fletcher B."/>
            <person name="Scott D.C."/>
            <person name="Ely B."/>
        </authorList>
    </citation>
    <scope>NUCLEOTIDE SEQUENCE [LARGE SCALE GENOMIC DNA]</scope>
    <source>
        <strain evidence="18 19">ERI-2</strain>
    </source>
</reference>
<dbReference type="InterPro" id="IPR054529">
    <property type="entry name" value="TcaA_2nd"/>
</dbReference>
<dbReference type="Proteomes" id="UP000077407">
    <property type="component" value="Unassembled WGS sequence"/>
</dbReference>
<evidence type="ECO:0000256" key="2">
    <source>
        <dbReference type="ARBA" id="ARBA00006334"/>
    </source>
</evidence>
<keyword evidence="10 13" id="KW-0472">Membrane</keyword>
<evidence type="ECO:0000256" key="3">
    <source>
        <dbReference type="ARBA" id="ARBA00017896"/>
    </source>
</evidence>
<dbReference type="Pfam" id="PF22819">
    <property type="entry name" value="TcaA_5th"/>
    <property type="match status" value="1"/>
</dbReference>
<dbReference type="Pfam" id="PF22820">
    <property type="entry name" value="TcaA_3rd_4th"/>
    <property type="match status" value="1"/>
</dbReference>
<evidence type="ECO:0000256" key="12">
    <source>
        <dbReference type="SAM" id="MobiDB-lite"/>
    </source>
</evidence>
<evidence type="ECO:0000259" key="16">
    <source>
        <dbReference type="Pfam" id="PF22819"/>
    </source>
</evidence>
<accession>A0A162J4M4</accession>
<feature type="compositionally biased region" description="Acidic residues" evidence="12">
    <location>
        <begin position="41"/>
        <end position="52"/>
    </location>
</feature>
<keyword evidence="9 13" id="KW-1133">Transmembrane helix</keyword>
<evidence type="ECO:0000313" key="19">
    <source>
        <dbReference type="Proteomes" id="UP000077407"/>
    </source>
</evidence>
<evidence type="ECO:0000256" key="1">
    <source>
        <dbReference type="ARBA" id="ARBA00004162"/>
    </source>
</evidence>
<dbReference type="GO" id="GO:0008270">
    <property type="term" value="F:zinc ion binding"/>
    <property type="evidence" value="ECO:0007669"/>
    <property type="project" value="UniProtKB-KW"/>
</dbReference>
<proteinExistence type="inferred from homology"/>
<dbReference type="Pfam" id="PF22813">
    <property type="entry name" value="TcaA_2nd"/>
    <property type="match status" value="1"/>
</dbReference>
<evidence type="ECO:0000256" key="11">
    <source>
        <dbReference type="ARBA" id="ARBA00023251"/>
    </source>
</evidence>
<feature type="domain" description="TcaA protein NTF2-like" evidence="16">
    <location>
        <begin position="354"/>
        <end position="472"/>
    </location>
</feature>
<keyword evidence="11" id="KW-0046">Antibiotic resistance</keyword>
<dbReference type="InterPro" id="IPR023599">
    <property type="entry name" value="Mem_prot_TcaA"/>
</dbReference>
<evidence type="ECO:0000256" key="4">
    <source>
        <dbReference type="ARBA" id="ARBA00022475"/>
    </source>
</evidence>
<evidence type="ECO:0000256" key="10">
    <source>
        <dbReference type="ARBA" id="ARBA00023136"/>
    </source>
</evidence>
<dbReference type="AlphaFoldDB" id="A0A162J4M4"/>
<keyword evidence="8" id="KW-0862">Zinc</keyword>
<dbReference type="GO" id="GO:0005886">
    <property type="term" value="C:plasma membrane"/>
    <property type="evidence" value="ECO:0007669"/>
    <property type="project" value="UniProtKB-SubCell"/>
</dbReference>
<feature type="domain" description="TcaA 4th" evidence="17">
    <location>
        <begin position="275"/>
        <end position="342"/>
    </location>
</feature>
<sequence length="481" mass="53213">MNFCPKCGVSVKEDSGFCRNCGYNLKTKSNNVKEEDKPEYLEDNPEEDLEDNSGEKTEQFENKIENIKSVLNSKMLIGIITACAFTILFIFIGKTISSPQRTVASFQSAVNKSDTTALSKILYTTDGRLNLKSDTIDPLLKSFKNTPSELSGTINDLNSQAANLKNGGVENQNSSLYITKVGRTLIFFPKYKITFKSVFLTLTSNVKGADILVNGEKVAKVDSQNFSKQFGPYIPGFYNVEGKAHGDFCEMDNKTKVDFISDKKQDETTEALKGLYLKVNSNYDNNEIYVNGKDTKKSVSSGDTIGPVAAGASIYAVINYNGEQIKSSSANLADDDNLISFDYSKGGETPEQRQNDINDMIVGYASSLADALTSGNAGRLESYMYPGSKLDKQQMDNINSYYKGNGSFYEKYDSAVVNSYKMDASGKSGTVDATEVYDINENYDGADSQTKTKTFENIYKFKYNDTTQSYQLMERTSAVEK</sequence>
<evidence type="ECO:0000259" key="14">
    <source>
        <dbReference type="Pfam" id="PF13240"/>
    </source>
</evidence>
<keyword evidence="5 13" id="KW-0812">Transmembrane</keyword>
<evidence type="ECO:0000256" key="5">
    <source>
        <dbReference type="ARBA" id="ARBA00022692"/>
    </source>
</evidence>
<dbReference type="InterPro" id="IPR054530">
    <property type="entry name" value="TcaA_4th"/>
</dbReference>
<evidence type="ECO:0000256" key="9">
    <source>
        <dbReference type="ARBA" id="ARBA00022989"/>
    </source>
</evidence>
<evidence type="ECO:0000256" key="7">
    <source>
        <dbReference type="ARBA" id="ARBA00022771"/>
    </source>
</evidence>
<dbReference type="GO" id="GO:0046677">
    <property type="term" value="P:response to antibiotic"/>
    <property type="evidence" value="ECO:0007669"/>
    <property type="project" value="UniProtKB-KW"/>
</dbReference>
<dbReference type="PATRIC" id="fig|1538.10.peg.16"/>
<keyword evidence="6" id="KW-0479">Metal-binding</keyword>
<evidence type="ECO:0000256" key="8">
    <source>
        <dbReference type="ARBA" id="ARBA00022833"/>
    </source>
</evidence>
<evidence type="ECO:0000259" key="15">
    <source>
        <dbReference type="Pfam" id="PF22813"/>
    </source>
</evidence>
<feature type="region of interest" description="Disordered" evidence="12">
    <location>
        <begin position="34"/>
        <end position="57"/>
    </location>
</feature>
<feature type="transmembrane region" description="Helical" evidence="13">
    <location>
        <begin position="75"/>
        <end position="93"/>
    </location>
</feature>
<dbReference type="Pfam" id="PF13240">
    <property type="entry name" value="Zn_Ribbon_1"/>
    <property type="match status" value="1"/>
</dbReference>
<keyword evidence="7" id="KW-0863">Zinc-finger</keyword>
<dbReference type="PANTHER" id="PTHR40038">
    <property type="entry name" value="MEMBRANE-ASSOCIATED PROTEIN TCAA"/>
    <property type="match status" value="1"/>
</dbReference>
<dbReference type="EMBL" id="LITT01000011">
    <property type="protein sequence ID" value="OAA90215.1"/>
    <property type="molecule type" value="Genomic_DNA"/>
</dbReference>
<dbReference type="InterPro" id="IPR026870">
    <property type="entry name" value="Zinc_ribbon_dom"/>
</dbReference>
<dbReference type="PANTHER" id="PTHR40038:SF1">
    <property type="entry name" value="MEMBRANE-ASSOCIATED PROTEIN TCAA"/>
    <property type="match status" value="1"/>
</dbReference>
<evidence type="ECO:0000259" key="17">
    <source>
        <dbReference type="Pfam" id="PF22820"/>
    </source>
</evidence>
<protein>
    <recommendedName>
        <fullName evidence="3">Membrane-associated protein TcaA</fullName>
    </recommendedName>
</protein>
<feature type="domain" description="Zinc-ribbon" evidence="14">
    <location>
        <begin position="3"/>
        <end position="25"/>
    </location>
</feature>
<evidence type="ECO:0000313" key="18">
    <source>
        <dbReference type="EMBL" id="OAA90215.1"/>
    </source>
</evidence>
<keyword evidence="4" id="KW-1003">Cell membrane</keyword>
<name>A0A162J4M4_9CLOT</name>
<evidence type="ECO:0000256" key="13">
    <source>
        <dbReference type="SAM" id="Phobius"/>
    </source>
</evidence>
<evidence type="ECO:0000256" key="6">
    <source>
        <dbReference type="ARBA" id="ARBA00022723"/>
    </source>
</evidence>